<dbReference type="GO" id="GO:0046872">
    <property type="term" value="F:metal ion binding"/>
    <property type="evidence" value="ECO:0007669"/>
    <property type="project" value="UniProtKB-KW"/>
</dbReference>
<dbReference type="Pfam" id="PF02367">
    <property type="entry name" value="TsaE"/>
    <property type="match status" value="1"/>
</dbReference>
<evidence type="ECO:0000256" key="10">
    <source>
        <dbReference type="ARBA" id="ARBA00032441"/>
    </source>
</evidence>
<keyword evidence="4" id="KW-0963">Cytoplasm</keyword>
<keyword evidence="5" id="KW-0819">tRNA processing</keyword>
<evidence type="ECO:0000256" key="2">
    <source>
        <dbReference type="ARBA" id="ARBA00007599"/>
    </source>
</evidence>
<keyword evidence="9" id="KW-0460">Magnesium</keyword>
<sequence>MCSRSVSLTLSSSDETASLARHIAPLLTAGDVLLLDGPIGAGKSFFARTLILDLLPVPEDIPSPTFTLVQIYDAPDFEIWHCDLYRLSTPYEVQELGIEDAFQDAVCLIEWPDRLGDLTPPDALTLALSLTDMPGERNAVITATDPKWFPLLESLDV</sequence>
<dbReference type="PANTHER" id="PTHR33540:SF2">
    <property type="entry name" value="TRNA THREONYLCARBAMOYLADENOSINE BIOSYNTHESIS PROTEIN TSAE"/>
    <property type="match status" value="1"/>
</dbReference>
<dbReference type="Proteomes" id="UP000261704">
    <property type="component" value="Chromosome"/>
</dbReference>
<dbReference type="GO" id="GO:0005524">
    <property type="term" value="F:ATP binding"/>
    <property type="evidence" value="ECO:0007669"/>
    <property type="project" value="UniProtKB-KW"/>
</dbReference>
<dbReference type="InterPro" id="IPR003442">
    <property type="entry name" value="T6A_TsaE"/>
</dbReference>
<comment type="similarity">
    <text evidence="2">Belongs to the TsaE family.</text>
</comment>
<comment type="subcellular location">
    <subcellularLocation>
        <location evidence="1">Cytoplasm</location>
    </subcellularLocation>
</comment>
<evidence type="ECO:0000256" key="4">
    <source>
        <dbReference type="ARBA" id="ARBA00022490"/>
    </source>
</evidence>
<keyword evidence="6" id="KW-0479">Metal-binding</keyword>
<dbReference type="InterPro" id="IPR027417">
    <property type="entry name" value="P-loop_NTPase"/>
</dbReference>
<dbReference type="Gene3D" id="3.40.50.300">
    <property type="entry name" value="P-loop containing nucleotide triphosphate hydrolases"/>
    <property type="match status" value="1"/>
</dbReference>
<dbReference type="AlphaFoldDB" id="A0A347UL35"/>
<evidence type="ECO:0000256" key="9">
    <source>
        <dbReference type="ARBA" id="ARBA00022842"/>
    </source>
</evidence>
<dbReference type="GO" id="GO:0002949">
    <property type="term" value="P:tRNA threonylcarbamoyladenosine modification"/>
    <property type="evidence" value="ECO:0007669"/>
    <property type="project" value="InterPro"/>
</dbReference>
<dbReference type="SUPFAM" id="SSF52540">
    <property type="entry name" value="P-loop containing nucleoside triphosphate hydrolases"/>
    <property type="match status" value="1"/>
</dbReference>
<evidence type="ECO:0000256" key="6">
    <source>
        <dbReference type="ARBA" id="ARBA00022723"/>
    </source>
</evidence>
<reference evidence="11 12" key="1">
    <citation type="submission" date="2018-09" db="EMBL/GenBank/DDBJ databases">
        <title>Profundibacter amoris BAR1 gen. nov., sp. nov., a new member of the Roseobacter clade isolated at Lokis Castle Vent Field on the Arctic Mid-Oceanic Ridge.</title>
        <authorList>
            <person name="Le Moine Bauer S."/>
            <person name="Sjoeberg A.G."/>
            <person name="L'Haridon S."/>
            <person name="Stokke R."/>
            <person name="Roalkvam I."/>
            <person name="Steen I.H."/>
            <person name="Dahle H."/>
        </authorList>
    </citation>
    <scope>NUCLEOTIDE SEQUENCE [LARGE SCALE GENOMIC DNA]</scope>
    <source>
        <strain evidence="11 12">BAR1</strain>
    </source>
</reference>
<keyword evidence="12" id="KW-1185">Reference proteome</keyword>
<dbReference type="KEGG" id="pamo:BAR1_17475"/>
<keyword evidence="7" id="KW-0547">Nucleotide-binding</keyword>
<evidence type="ECO:0000313" key="11">
    <source>
        <dbReference type="EMBL" id="AXX99563.1"/>
    </source>
</evidence>
<protein>
    <recommendedName>
        <fullName evidence="3">tRNA threonylcarbamoyladenosine biosynthesis protein TsaE</fullName>
    </recommendedName>
    <alternativeName>
        <fullName evidence="10">t(6)A37 threonylcarbamoyladenosine biosynthesis protein TsaE</fullName>
    </alternativeName>
</protein>
<name>A0A347UL35_9RHOB</name>
<evidence type="ECO:0000313" key="12">
    <source>
        <dbReference type="Proteomes" id="UP000261704"/>
    </source>
</evidence>
<dbReference type="OrthoDB" id="9800307at2"/>
<organism evidence="11 12">
    <name type="scientific">Profundibacter amoris</name>
    <dbReference type="NCBI Taxonomy" id="2171755"/>
    <lineage>
        <taxon>Bacteria</taxon>
        <taxon>Pseudomonadati</taxon>
        <taxon>Pseudomonadota</taxon>
        <taxon>Alphaproteobacteria</taxon>
        <taxon>Rhodobacterales</taxon>
        <taxon>Paracoccaceae</taxon>
        <taxon>Profundibacter</taxon>
    </lineage>
</organism>
<gene>
    <name evidence="11" type="primary">tsaE</name>
    <name evidence="11" type="ORF">BAR1_17475</name>
</gene>
<dbReference type="GO" id="GO:0005737">
    <property type="term" value="C:cytoplasm"/>
    <property type="evidence" value="ECO:0007669"/>
    <property type="project" value="UniProtKB-SubCell"/>
</dbReference>
<proteinExistence type="inferred from homology"/>
<evidence type="ECO:0000256" key="8">
    <source>
        <dbReference type="ARBA" id="ARBA00022840"/>
    </source>
</evidence>
<evidence type="ECO:0000256" key="5">
    <source>
        <dbReference type="ARBA" id="ARBA00022694"/>
    </source>
</evidence>
<dbReference type="EMBL" id="CP032125">
    <property type="protein sequence ID" value="AXX99563.1"/>
    <property type="molecule type" value="Genomic_DNA"/>
</dbReference>
<dbReference type="PANTHER" id="PTHR33540">
    <property type="entry name" value="TRNA THREONYLCARBAMOYLADENOSINE BIOSYNTHESIS PROTEIN TSAE"/>
    <property type="match status" value="1"/>
</dbReference>
<dbReference type="NCBIfam" id="TIGR00150">
    <property type="entry name" value="T6A_YjeE"/>
    <property type="match status" value="1"/>
</dbReference>
<evidence type="ECO:0000256" key="3">
    <source>
        <dbReference type="ARBA" id="ARBA00019010"/>
    </source>
</evidence>
<dbReference type="GO" id="GO:0016740">
    <property type="term" value="F:transferase activity"/>
    <property type="evidence" value="ECO:0007669"/>
    <property type="project" value="UniProtKB-KW"/>
</dbReference>
<dbReference type="RefSeq" id="WP_118944214.1">
    <property type="nucleotide sequence ID" value="NZ_CP032125.1"/>
</dbReference>
<evidence type="ECO:0000256" key="1">
    <source>
        <dbReference type="ARBA" id="ARBA00004496"/>
    </source>
</evidence>
<keyword evidence="8" id="KW-0067">ATP-binding</keyword>
<keyword evidence="11" id="KW-0808">Transferase</keyword>
<evidence type="ECO:0000256" key="7">
    <source>
        <dbReference type="ARBA" id="ARBA00022741"/>
    </source>
</evidence>
<accession>A0A347UL35</accession>